<proteinExistence type="predicted"/>
<keyword evidence="1" id="KW-0732">Signal</keyword>
<organism evidence="2 3">
    <name type="scientific">Salinimonas profundi</name>
    <dbReference type="NCBI Taxonomy" id="2729140"/>
    <lineage>
        <taxon>Bacteria</taxon>
        <taxon>Pseudomonadati</taxon>
        <taxon>Pseudomonadota</taxon>
        <taxon>Gammaproteobacteria</taxon>
        <taxon>Alteromonadales</taxon>
        <taxon>Alteromonadaceae</taxon>
        <taxon>Alteromonas/Salinimonas group</taxon>
        <taxon>Salinimonas</taxon>
    </lineage>
</organism>
<dbReference type="RefSeq" id="WP_191023540.1">
    <property type="nucleotide sequence ID" value="NZ_JABBXD010000002.1"/>
</dbReference>
<evidence type="ECO:0000313" key="3">
    <source>
        <dbReference type="Proteomes" id="UP000624419"/>
    </source>
</evidence>
<reference evidence="2 3" key="1">
    <citation type="submission" date="2020-04" db="EMBL/GenBank/DDBJ databases">
        <title>Salinimonas sp. HHU 13199.</title>
        <authorList>
            <person name="Cui X."/>
            <person name="Zhang D."/>
        </authorList>
    </citation>
    <scope>NUCLEOTIDE SEQUENCE [LARGE SCALE GENOMIC DNA]</scope>
    <source>
        <strain evidence="2 3">HHU 13199</strain>
    </source>
</reference>
<dbReference type="PROSITE" id="PS51257">
    <property type="entry name" value="PROKAR_LIPOPROTEIN"/>
    <property type="match status" value="1"/>
</dbReference>
<accession>A0ABR8LM65</accession>
<sequence>MISTKKLLACLCVSMLTACSSNVTKEHASSTDAPLSATAQQVQNNAKLALAHCGKGRVSAVSTKGYECK</sequence>
<keyword evidence="3" id="KW-1185">Reference proteome</keyword>
<name>A0ABR8LM65_9ALTE</name>
<dbReference type="EMBL" id="JABBXD010000002">
    <property type="protein sequence ID" value="MBD3585477.1"/>
    <property type="molecule type" value="Genomic_DNA"/>
</dbReference>
<protein>
    <recommendedName>
        <fullName evidence="4">Lipoprotein</fullName>
    </recommendedName>
</protein>
<dbReference type="Proteomes" id="UP000624419">
    <property type="component" value="Unassembled WGS sequence"/>
</dbReference>
<evidence type="ECO:0008006" key="4">
    <source>
        <dbReference type="Google" id="ProtNLM"/>
    </source>
</evidence>
<feature type="chain" id="PRO_5046383625" description="Lipoprotein" evidence="1">
    <location>
        <begin position="21"/>
        <end position="69"/>
    </location>
</feature>
<gene>
    <name evidence="2" type="ORF">HHX48_07015</name>
</gene>
<comment type="caution">
    <text evidence="2">The sequence shown here is derived from an EMBL/GenBank/DDBJ whole genome shotgun (WGS) entry which is preliminary data.</text>
</comment>
<evidence type="ECO:0000256" key="1">
    <source>
        <dbReference type="SAM" id="SignalP"/>
    </source>
</evidence>
<evidence type="ECO:0000313" key="2">
    <source>
        <dbReference type="EMBL" id="MBD3585477.1"/>
    </source>
</evidence>
<feature type="signal peptide" evidence="1">
    <location>
        <begin position="1"/>
        <end position="20"/>
    </location>
</feature>